<protein>
    <submittedName>
        <fullName evidence="7">UV DNA damage endonuclease</fullName>
        <ecNumber evidence="7">3.-.-.-</ecNumber>
    </submittedName>
</protein>
<evidence type="ECO:0000256" key="3">
    <source>
        <dbReference type="ARBA" id="ARBA00022763"/>
    </source>
</evidence>
<keyword evidence="6" id="KW-0234">DNA repair</keyword>
<keyword evidence="1" id="KW-0540">Nuclease</keyword>
<dbReference type="PANTHER" id="PTHR31290">
    <property type="entry name" value="UV-DAMAGE ENDONUCLEASE"/>
    <property type="match status" value="1"/>
</dbReference>
<accession>A0A840QTH5</accession>
<dbReference type="Pfam" id="PF03851">
    <property type="entry name" value="UvdE"/>
    <property type="match status" value="1"/>
</dbReference>
<dbReference type="AlphaFoldDB" id="A0A840QTH5"/>
<gene>
    <name evidence="7" type="ORF">HNQ41_002825</name>
</gene>
<dbReference type="InterPro" id="IPR004601">
    <property type="entry name" value="UvdE"/>
</dbReference>
<dbReference type="PANTHER" id="PTHR31290:SF5">
    <property type="entry name" value="UV-DAMAGE ENDONUCLEASE"/>
    <property type="match status" value="1"/>
</dbReference>
<evidence type="ECO:0000313" key="7">
    <source>
        <dbReference type="EMBL" id="MBB5174608.1"/>
    </source>
</evidence>
<dbReference type="InterPro" id="IPR036237">
    <property type="entry name" value="Xyl_isomerase-like_sf"/>
</dbReference>
<comment type="caution">
    <text evidence="7">The sequence shown here is derived from an EMBL/GenBank/DDBJ whole genome shotgun (WGS) entry which is preliminary data.</text>
</comment>
<sequence length="317" mass="36737">MILRFGYVSTALALWEATPSRTLTYTNWSKLDKTTRTEKLHAATEENLNNTLRALHYNIAHGIHLYRMSSALVPLATHPEVKWDYITPFRHLFQEIGELVKRHNLRVSFHPDQFTLFTSPKPHVTDNSLTNMAYHYDMLEAMDLHKSAIINIHIGGAYGNKQETLIRFNDNISKLDPTIRQQMTLENDDKTYTADETLHACERHNIPFVFDYHHHQANLGTTNLEDLLPRIFATWEHTNQRPKFHLSSPKSKNEYRAHAQYIDQDFAQPFIKTLKTYGQSADIMIEAKAKDLAALKFVEDLSKTRGYKRIDGATIKM</sequence>
<dbReference type="RefSeq" id="WP_184665015.1">
    <property type="nucleotide sequence ID" value="NZ_JACHHB010000014.1"/>
</dbReference>
<evidence type="ECO:0000256" key="1">
    <source>
        <dbReference type="ARBA" id="ARBA00022722"/>
    </source>
</evidence>
<organism evidence="7 8">
    <name type="scientific">Texcoconibacillus texcoconensis</name>
    <dbReference type="NCBI Taxonomy" id="1095777"/>
    <lineage>
        <taxon>Bacteria</taxon>
        <taxon>Bacillati</taxon>
        <taxon>Bacillota</taxon>
        <taxon>Bacilli</taxon>
        <taxon>Bacillales</taxon>
        <taxon>Bacillaceae</taxon>
        <taxon>Texcoconibacillus</taxon>
    </lineage>
</organism>
<dbReference type="EC" id="3.-.-.-" evidence="7"/>
<dbReference type="GO" id="GO:0016787">
    <property type="term" value="F:hydrolase activity"/>
    <property type="evidence" value="ECO:0007669"/>
    <property type="project" value="UniProtKB-KW"/>
</dbReference>
<evidence type="ECO:0000256" key="5">
    <source>
        <dbReference type="ARBA" id="ARBA00022801"/>
    </source>
</evidence>
<keyword evidence="8" id="KW-1185">Reference proteome</keyword>
<evidence type="ECO:0000256" key="6">
    <source>
        <dbReference type="ARBA" id="ARBA00023204"/>
    </source>
</evidence>
<evidence type="ECO:0000256" key="2">
    <source>
        <dbReference type="ARBA" id="ARBA00022759"/>
    </source>
</evidence>
<keyword evidence="2 7" id="KW-0255">Endonuclease</keyword>
<reference evidence="7 8" key="1">
    <citation type="submission" date="2020-08" db="EMBL/GenBank/DDBJ databases">
        <title>Genomic Encyclopedia of Type Strains, Phase IV (KMG-IV): sequencing the most valuable type-strain genomes for metagenomic binning, comparative biology and taxonomic classification.</title>
        <authorList>
            <person name="Goeker M."/>
        </authorList>
    </citation>
    <scope>NUCLEOTIDE SEQUENCE [LARGE SCALE GENOMIC DNA]</scope>
    <source>
        <strain evidence="7 8">DSM 24696</strain>
    </source>
</reference>
<dbReference type="GO" id="GO:0004519">
    <property type="term" value="F:endonuclease activity"/>
    <property type="evidence" value="ECO:0007669"/>
    <property type="project" value="UniProtKB-KW"/>
</dbReference>
<keyword evidence="3" id="KW-0227">DNA damage</keyword>
<dbReference type="NCBIfam" id="TIGR00629">
    <property type="entry name" value="uvde"/>
    <property type="match status" value="1"/>
</dbReference>
<dbReference type="SUPFAM" id="SSF51658">
    <property type="entry name" value="Xylose isomerase-like"/>
    <property type="match status" value="1"/>
</dbReference>
<name>A0A840QTH5_9BACI</name>
<evidence type="ECO:0000313" key="8">
    <source>
        <dbReference type="Proteomes" id="UP000551878"/>
    </source>
</evidence>
<keyword evidence="5 7" id="KW-0378">Hydrolase</keyword>
<evidence type="ECO:0000256" key="4">
    <source>
        <dbReference type="ARBA" id="ARBA00022769"/>
    </source>
</evidence>
<keyword evidence="4" id="KW-0228">DNA excision</keyword>
<dbReference type="Gene3D" id="3.20.20.150">
    <property type="entry name" value="Divalent-metal-dependent TIM barrel enzymes"/>
    <property type="match status" value="1"/>
</dbReference>
<proteinExistence type="predicted"/>
<dbReference type="EMBL" id="JACHHB010000014">
    <property type="protein sequence ID" value="MBB5174608.1"/>
    <property type="molecule type" value="Genomic_DNA"/>
</dbReference>
<dbReference type="GO" id="GO:0009411">
    <property type="term" value="P:response to UV"/>
    <property type="evidence" value="ECO:0007669"/>
    <property type="project" value="InterPro"/>
</dbReference>
<dbReference type="GO" id="GO:0006289">
    <property type="term" value="P:nucleotide-excision repair"/>
    <property type="evidence" value="ECO:0007669"/>
    <property type="project" value="InterPro"/>
</dbReference>
<dbReference type="Proteomes" id="UP000551878">
    <property type="component" value="Unassembled WGS sequence"/>
</dbReference>